<keyword evidence="6 11" id="KW-0808">Transferase</keyword>
<evidence type="ECO:0000256" key="1">
    <source>
        <dbReference type="ARBA" id="ARBA00001966"/>
    </source>
</evidence>
<protein>
    <recommendedName>
        <fullName evidence="3 10">Quinolinate synthase</fullName>
        <ecNumber evidence="3 10">2.5.1.72</ecNumber>
    </recommendedName>
</protein>
<dbReference type="InterPro" id="IPR036094">
    <property type="entry name" value="NadA_sf"/>
</dbReference>
<comment type="pathway">
    <text evidence="2">Cofactor biosynthesis; NAD(+) biosynthesis; quinolinate from iminoaspartate: step 1/1.</text>
</comment>
<dbReference type="GO" id="GO:0016740">
    <property type="term" value="F:transferase activity"/>
    <property type="evidence" value="ECO:0007669"/>
    <property type="project" value="UniProtKB-KW"/>
</dbReference>
<dbReference type="EC" id="2.5.1.72" evidence="3 10"/>
<evidence type="ECO:0000256" key="9">
    <source>
        <dbReference type="ARBA" id="ARBA00023014"/>
    </source>
</evidence>
<evidence type="ECO:0000256" key="4">
    <source>
        <dbReference type="ARBA" id="ARBA00022485"/>
    </source>
</evidence>
<evidence type="ECO:0000256" key="10">
    <source>
        <dbReference type="NCBIfam" id="TIGR00550"/>
    </source>
</evidence>
<comment type="cofactor">
    <cofactor evidence="1">
        <name>[4Fe-4S] cluster</name>
        <dbReference type="ChEBI" id="CHEBI:49883"/>
    </cofactor>
</comment>
<keyword evidence="8" id="KW-0408">Iron</keyword>
<dbReference type="NCBIfam" id="TIGR00550">
    <property type="entry name" value="nadA"/>
    <property type="match status" value="1"/>
</dbReference>
<sequence length="321" mass="35818">MSYDIAADIQRLKKEKNAVVLAHYYEDGDIQDVADYVGDSFYLAKMGQTVKEQVILLAGVVFMAESVKILNPTKTVLVPNLEASCSLVKGAPYDKYLAWRRQHPDGIAVTYINSSAEVKSISDVIITSSNAAQIVDSIPKDRKVLFGPDQHLGRWLSKKLNRPFELWQGACEVHVLFNAKRLYELIQQHPDAVVIAHPECDESVLQYASVVGSTSRLLEEVEKNPATKFIVATETGIFHQMQKKRPEATLIQAPVLDAGCSCNNCPYMKMNNMEKIKHALETLQPEVGLDETLRVKAQVSLDRMMAITSGKPVQWPAEFTV</sequence>
<evidence type="ECO:0000256" key="5">
    <source>
        <dbReference type="ARBA" id="ARBA00022642"/>
    </source>
</evidence>
<evidence type="ECO:0000256" key="3">
    <source>
        <dbReference type="ARBA" id="ARBA00012669"/>
    </source>
</evidence>
<proteinExistence type="predicted"/>
<evidence type="ECO:0000256" key="8">
    <source>
        <dbReference type="ARBA" id="ARBA00023004"/>
    </source>
</evidence>
<name>A0ABT6DE49_9BACT</name>
<gene>
    <name evidence="11" type="primary">nadA</name>
    <name evidence="11" type="ORF">NWE73_01970</name>
</gene>
<comment type="caution">
    <text evidence="11">The sequence shown here is derived from an EMBL/GenBank/DDBJ whole genome shotgun (WGS) entry which is preliminary data.</text>
</comment>
<reference evidence="11" key="1">
    <citation type="submission" date="2022-08" db="EMBL/GenBank/DDBJ databases">
        <title>Novel Bdellovibrio Species Isolated from Svalbard: Designation Bdellovibrio svalbardensis.</title>
        <authorList>
            <person name="Mitchell R.J."/>
            <person name="Choi S.Y."/>
        </authorList>
    </citation>
    <scope>NUCLEOTIDE SEQUENCE</scope>
    <source>
        <strain evidence="11">PAP01</strain>
    </source>
</reference>
<keyword evidence="5" id="KW-0662">Pyridine nucleotide biosynthesis</keyword>
<evidence type="ECO:0000256" key="7">
    <source>
        <dbReference type="ARBA" id="ARBA00022723"/>
    </source>
</evidence>
<dbReference type="Proteomes" id="UP001152321">
    <property type="component" value="Unassembled WGS sequence"/>
</dbReference>
<dbReference type="InterPro" id="IPR003473">
    <property type="entry name" value="NadA"/>
</dbReference>
<organism evidence="11 12">
    <name type="scientific">Bdellovibrio svalbardensis</name>
    <dbReference type="NCBI Taxonomy" id="2972972"/>
    <lineage>
        <taxon>Bacteria</taxon>
        <taxon>Pseudomonadati</taxon>
        <taxon>Bdellovibrionota</taxon>
        <taxon>Bdellovibrionia</taxon>
        <taxon>Bdellovibrionales</taxon>
        <taxon>Pseudobdellovibrionaceae</taxon>
        <taxon>Bdellovibrio</taxon>
    </lineage>
</organism>
<keyword evidence="7" id="KW-0479">Metal-binding</keyword>
<dbReference type="SUPFAM" id="SSF142754">
    <property type="entry name" value="NadA-like"/>
    <property type="match status" value="1"/>
</dbReference>
<dbReference type="RefSeq" id="WP_277576588.1">
    <property type="nucleotide sequence ID" value="NZ_JANRMI010000001.1"/>
</dbReference>
<dbReference type="Pfam" id="PF02445">
    <property type="entry name" value="NadA"/>
    <property type="match status" value="1"/>
</dbReference>
<evidence type="ECO:0000256" key="6">
    <source>
        <dbReference type="ARBA" id="ARBA00022679"/>
    </source>
</evidence>
<evidence type="ECO:0000313" key="12">
    <source>
        <dbReference type="Proteomes" id="UP001152321"/>
    </source>
</evidence>
<keyword evidence="9" id="KW-0411">Iron-sulfur</keyword>
<dbReference type="NCBIfam" id="NF006878">
    <property type="entry name" value="PRK09375.1-2"/>
    <property type="match status" value="1"/>
</dbReference>
<accession>A0ABT6DE49</accession>
<evidence type="ECO:0000313" key="11">
    <source>
        <dbReference type="EMBL" id="MDG0815111.1"/>
    </source>
</evidence>
<dbReference type="PANTHER" id="PTHR30573">
    <property type="entry name" value="QUINOLINATE SYNTHETASE A"/>
    <property type="match status" value="1"/>
</dbReference>
<dbReference type="Gene3D" id="3.40.50.10800">
    <property type="entry name" value="NadA-like"/>
    <property type="match status" value="3"/>
</dbReference>
<dbReference type="EMBL" id="JANRMI010000001">
    <property type="protein sequence ID" value="MDG0815111.1"/>
    <property type="molecule type" value="Genomic_DNA"/>
</dbReference>
<dbReference type="PANTHER" id="PTHR30573:SF0">
    <property type="entry name" value="QUINOLINATE SYNTHASE, CHLOROPLASTIC"/>
    <property type="match status" value="1"/>
</dbReference>
<evidence type="ECO:0000256" key="2">
    <source>
        <dbReference type="ARBA" id="ARBA00005065"/>
    </source>
</evidence>
<keyword evidence="4" id="KW-0004">4Fe-4S</keyword>
<keyword evidence="12" id="KW-1185">Reference proteome</keyword>